<feature type="compositionally biased region" description="Polar residues" evidence="2">
    <location>
        <begin position="446"/>
        <end position="457"/>
    </location>
</feature>
<organism evidence="3 4">
    <name type="scientific">Riccia sorocarpa</name>
    <dbReference type="NCBI Taxonomy" id="122646"/>
    <lineage>
        <taxon>Eukaryota</taxon>
        <taxon>Viridiplantae</taxon>
        <taxon>Streptophyta</taxon>
        <taxon>Embryophyta</taxon>
        <taxon>Marchantiophyta</taxon>
        <taxon>Marchantiopsida</taxon>
        <taxon>Marchantiidae</taxon>
        <taxon>Marchantiales</taxon>
        <taxon>Ricciaceae</taxon>
        <taxon>Riccia</taxon>
    </lineage>
</organism>
<feature type="region of interest" description="Disordered" evidence="2">
    <location>
        <begin position="429"/>
        <end position="465"/>
    </location>
</feature>
<dbReference type="EMBL" id="JBJQOH010000007">
    <property type="protein sequence ID" value="KAL3678471.1"/>
    <property type="molecule type" value="Genomic_DNA"/>
</dbReference>
<sequence>MWRPNKQTVNSANFPAGRKKLSASDGDFNLTGHLQLPDYCQRVEVKNVLLPRSAPLAVAEAIVISQRMVRENEKLLLLKWDPSPVIRLDTSSMSAGIEEVFPVADAEFSPRKRRWPKLPPSISEKNGSGRLSSSLTSSSISSFSEACIPKPEMKREDDITGAKCIQSRKNAASKPQKVPKKVPREVRTSVDNEKVDPYLVRATTKNTTERSSGTEVHDGGSPAAADNNGNVASRTGNKKLTRKSMTQSKEKNSGELLPAFTVSEPKACVFSLKSKRSLERASISIMDRKRREECSQRAAAVGCEPKRNSAHDRSLLKPGGNSLKEEKATEICNSHVNKSAKMREVFISGPADAFREISIDRTSTGSTLACADERGDCIGDEQIDRPATEQSDSSFPVVMEDTNYSDTRVASHCNVKLSLPAGSLNADEIDRATNSSSSGKGDKSQPQKSLEIDTSPSKAEELISDDIPKIWSNPLHQESVSADMRNASLSSEKFSSILSYLGHVEESSMQDNFRFLPKRDLQGGASGYKGCQSPCTVLEHEDTVSVANSSFTTSLTNISCYQSGDGELGLNSATSLFEGVRKKMQDFRSKIATKESECAQLLRDVERLKAEKEQALSLIGRELETRAAEYKAAIQHHLALNEKMVKDKEALSEKCCNLAGTLQTVESKQKEIWIAGEKPRREAWKEKKIKEIKELTIKGLEPHIDGLNEKHRQEIKKLESRFADETQKKLEVKSIEHRQDICELRNRILKERDEILETERLAGLRRLNDVAEKYEQQAMDLRRKISSDMAVEIEKVEEARRKDKQTANEILSKAREDWNNRETAVKNSLEKSVQDAVSGKDAELRSLRSELDELKNDWQKDFDEKLGQSVQIKEDEFKARFMKERDEQIDMIIERMENEKEEAIAQHQQELLAKVETLMEEKLELMKKLKEVESKCAGLCKISLEAKQKAEMETANKDLQLESLGREMLCQADLIEQLKVQVQQEKKNLKEQEQRHELELAKQHELVLAAQLEAERSNSEIQQMRLRKAKELEEVEVHVRQAIENKDQTIAGLREQLLTAREQIRHTELLLQQEHVTFLADPD</sequence>
<reference evidence="3 4" key="1">
    <citation type="submission" date="2024-09" db="EMBL/GenBank/DDBJ databases">
        <title>Chromosome-scale assembly of Riccia sorocarpa.</title>
        <authorList>
            <person name="Paukszto L."/>
        </authorList>
    </citation>
    <scope>NUCLEOTIDE SEQUENCE [LARGE SCALE GENOMIC DNA]</scope>
    <source>
        <strain evidence="3">LP-2024</strain>
        <tissue evidence="3">Aerial parts of the thallus</tissue>
    </source>
</reference>
<accession>A0ABD3GIH1</accession>
<evidence type="ECO:0000256" key="1">
    <source>
        <dbReference type="SAM" id="Coils"/>
    </source>
</evidence>
<proteinExistence type="predicted"/>
<keyword evidence="1" id="KW-0175">Coiled coil</keyword>
<dbReference type="PANTHER" id="PTHR31540:SF1">
    <property type="entry name" value="CENTROSOMAL PROTEIN OF 131 KDA"/>
    <property type="match status" value="1"/>
</dbReference>
<dbReference type="AlphaFoldDB" id="A0ABD3GIH1"/>
<evidence type="ECO:0000313" key="3">
    <source>
        <dbReference type="EMBL" id="KAL3678471.1"/>
    </source>
</evidence>
<comment type="caution">
    <text evidence="3">The sequence shown here is derived from an EMBL/GenBank/DDBJ whole genome shotgun (WGS) entry which is preliminary data.</text>
</comment>
<feature type="coiled-coil region" evidence="1">
    <location>
        <begin position="584"/>
        <end position="618"/>
    </location>
</feature>
<gene>
    <name evidence="3" type="ORF">R1sor_021427</name>
</gene>
<feature type="region of interest" description="Disordered" evidence="2">
    <location>
        <begin position="112"/>
        <end position="136"/>
    </location>
</feature>
<feature type="region of interest" description="Disordered" evidence="2">
    <location>
        <begin position="203"/>
        <end position="252"/>
    </location>
</feature>
<feature type="compositionally biased region" description="Polar residues" evidence="2">
    <location>
        <begin position="203"/>
        <end position="214"/>
    </location>
</feature>
<evidence type="ECO:0000256" key="2">
    <source>
        <dbReference type="SAM" id="MobiDB-lite"/>
    </source>
</evidence>
<feature type="coiled-coil region" evidence="1">
    <location>
        <begin position="972"/>
        <end position="1063"/>
    </location>
</feature>
<keyword evidence="4" id="KW-1185">Reference proteome</keyword>
<feature type="region of interest" description="Disordered" evidence="2">
    <location>
        <begin position="167"/>
        <end position="187"/>
    </location>
</feature>
<dbReference type="Proteomes" id="UP001633002">
    <property type="component" value="Unassembled WGS sequence"/>
</dbReference>
<protein>
    <submittedName>
        <fullName evidence="3">Uncharacterized protein</fullName>
    </submittedName>
</protein>
<name>A0ABD3GIH1_9MARC</name>
<dbReference type="PANTHER" id="PTHR31540">
    <property type="entry name" value="CENTROSOMAL PROTEIN OF 131 KDA"/>
    <property type="match status" value="1"/>
</dbReference>
<evidence type="ECO:0000313" key="4">
    <source>
        <dbReference type="Proteomes" id="UP001633002"/>
    </source>
</evidence>
<feature type="coiled-coil region" evidence="1">
    <location>
        <begin position="882"/>
        <end position="935"/>
    </location>
</feature>
<dbReference type="InterPro" id="IPR030465">
    <property type="entry name" value="CEP131"/>
</dbReference>